<dbReference type="AlphaFoldDB" id="A0AAD6K4N5"/>
<dbReference type="EMBL" id="JAPFFJ010000011">
    <property type="protein sequence ID" value="KAJ6416762.1"/>
    <property type="molecule type" value="Genomic_DNA"/>
</dbReference>
<keyword evidence="2" id="KW-1185">Reference proteome</keyword>
<dbReference type="Proteomes" id="UP001162972">
    <property type="component" value="Chromosome 11"/>
</dbReference>
<evidence type="ECO:0000313" key="1">
    <source>
        <dbReference type="EMBL" id="KAJ6416762.1"/>
    </source>
</evidence>
<sequence>MLPSSRPPWKQKLTGSILLDNKCDLQIEIQLPPDLVSGCCATSHIYILPPPGWVRHGRRLGGFGMAAASRFIIKH</sequence>
<comment type="caution">
    <text evidence="1">The sequence shown here is derived from an EMBL/GenBank/DDBJ whole genome shotgun (WGS) entry which is preliminary data.</text>
</comment>
<gene>
    <name evidence="1" type="ORF">OIU84_002605</name>
</gene>
<name>A0AAD6K4N5_9ROSI</name>
<proteinExistence type="predicted"/>
<protein>
    <submittedName>
        <fullName evidence="1">Uncharacterized protein</fullName>
    </submittedName>
</protein>
<accession>A0AAD6K4N5</accession>
<organism evidence="1 2">
    <name type="scientific">Salix udensis</name>
    <dbReference type="NCBI Taxonomy" id="889485"/>
    <lineage>
        <taxon>Eukaryota</taxon>
        <taxon>Viridiplantae</taxon>
        <taxon>Streptophyta</taxon>
        <taxon>Embryophyta</taxon>
        <taxon>Tracheophyta</taxon>
        <taxon>Spermatophyta</taxon>
        <taxon>Magnoliopsida</taxon>
        <taxon>eudicotyledons</taxon>
        <taxon>Gunneridae</taxon>
        <taxon>Pentapetalae</taxon>
        <taxon>rosids</taxon>
        <taxon>fabids</taxon>
        <taxon>Malpighiales</taxon>
        <taxon>Salicaceae</taxon>
        <taxon>Saliceae</taxon>
        <taxon>Salix</taxon>
    </lineage>
</organism>
<reference evidence="1 2" key="1">
    <citation type="journal article" date="2023" name="Int. J. Mol. Sci.">
        <title>De Novo Assembly and Annotation of 11 Diverse Shrub Willow (Salix) Genomes Reveals Novel Gene Organization in Sex-Linked Regions.</title>
        <authorList>
            <person name="Hyden B."/>
            <person name="Feng K."/>
            <person name="Yates T.B."/>
            <person name="Jawdy S."/>
            <person name="Cereghino C."/>
            <person name="Smart L.B."/>
            <person name="Muchero W."/>
        </authorList>
    </citation>
    <scope>NUCLEOTIDE SEQUENCE [LARGE SCALE GENOMIC DNA]</scope>
    <source>
        <tissue evidence="1">Shoot tip</tissue>
    </source>
</reference>
<evidence type="ECO:0000313" key="2">
    <source>
        <dbReference type="Proteomes" id="UP001162972"/>
    </source>
</evidence>